<proteinExistence type="predicted"/>
<dbReference type="EMBL" id="JAUHHV010000004">
    <property type="protein sequence ID" value="KAK1426319.1"/>
    <property type="molecule type" value="Genomic_DNA"/>
</dbReference>
<gene>
    <name evidence="1" type="ORF">QVD17_14990</name>
</gene>
<accession>A0AAD8NZA6</accession>
<keyword evidence="2" id="KW-1185">Reference proteome</keyword>
<dbReference type="Proteomes" id="UP001229421">
    <property type="component" value="Unassembled WGS sequence"/>
</dbReference>
<comment type="caution">
    <text evidence="1">The sequence shown here is derived from an EMBL/GenBank/DDBJ whole genome shotgun (WGS) entry which is preliminary data.</text>
</comment>
<evidence type="ECO:0000313" key="1">
    <source>
        <dbReference type="EMBL" id="KAK1426319.1"/>
    </source>
</evidence>
<evidence type="ECO:0000313" key="2">
    <source>
        <dbReference type="Proteomes" id="UP001229421"/>
    </source>
</evidence>
<sequence>MNVLKIGEQIELQQSNDEIEFSDDEMKVISSVIGIQGRGQSASRQQLKDNIVIWKWRWKRQLQQMDLQQLSACESILTAVQPNNNKDRWIWLQDHKQGFSVCSIKRLLQGSTAENIHTSHCWNNWLPSKVNAVEQAVEVLEATKGVPDPVKIPFLEVDTRLG</sequence>
<name>A0AAD8NZA6_TARER</name>
<protein>
    <submittedName>
        <fullName evidence="1">Uncharacterized protein</fullName>
    </submittedName>
</protein>
<organism evidence="1 2">
    <name type="scientific">Tagetes erecta</name>
    <name type="common">African marigold</name>
    <dbReference type="NCBI Taxonomy" id="13708"/>
    <lineage>
        <taxon>Eukaryota</taxon>
        <taxon>Viridiplantae</taxon>
        <taxon>Streptophyta</taxon>
        <taxon>Embryophyta</taxon>
        <taxon>Tracheophyta</taxon>
        <taxon>Spermatophyta</taxon>
        <taxon>Magnoliopsida</taxon>
        <taxon>eudicotyledons</taxon>
        <taxon>Gunneridae</taxon>
        <taxon>Pentapetalae</taxon>
        <taxon>asterids</taxon>
        <taxon>campanulids</taxon>
        <taxon>Asterales</taxon>
        <taxon>Asteraceae</taxon>
        <taxon>Asteroideae</taxon>
        <taxon>Heliantheae alliance</taxon>
        <taxon>Tageteae</taxon>
        <taxon>Tagetes</taxon>
    </lineage>
</organism>
<dbReference type="AlphaFoldDB" id="A0AAD8NZA6"/>
<reference evidence="1" key="1">
    <citation type="journal article" date="2023" name="bioRxiv">
        <title>Improved chromosome-level genome assembly for marigold (Tagetes erecta).</title>
        <authorList>
            <person name="Jiang F."/>
            <person name="Yuan L."/>
            <person name="Wang S."/>
            <person name="Wang H."/>
            <person name="Xu D."/>
            <person name="Wang A."/>
            <person name="Fan W."/>
        </authorList>
    </citation>
    <scope>NUCLEOTIDE SEQUENCE</scope>
    <source>
        <strain evidence="1">WSJ</strain>
        <tissue evidence="1">Leaf</tissue>
    </source>
</reference>